<sequence>MELHLPGGRLVEISSVENLRTELSLLSRIDDGEAVELKDGTKHSIRAERDDAYWIVTAKPRGWWFRQTLTTGDWIDRSKQKRKPFWVRRGNLTEAKTRKVFVEFFEGKKLSQPVEGAN</sequence>
<comment type="caution">
    <text evidence="1">The sequence shown here is derived from an EMBL/GenBank/DDBJ whole genome shotgun (WGS) entry which is preliminary data.</text>
</comment>
<evidence type="ECO:0000313" key="1">
    <source>
        <dbReference type="EMBL" id="MXO91639.1"/>
    </source>
</evidence>
<evidence type="ECO:0000313" key="2">
    <source>
        <dbReference type="Proteomes" id="UP000442714"/>
    </source>
</evidence>
<reference evidence="1 2" key="1">
    <citation type="submission" date="2019-12" db="EMBL/GenBank/DDBJ databases">
        <title>Genomic-based taxomic classification of the family Erythrobacteraceae.</title>
        <authorList>
            <person name="Xu L."/>
        </authorList>
    </citation>
    <scope>NUCLEOTIDE SEQUENCE [LARGE SCALE GENOMIC DNA]</scope>
    <source>
        <strain evidence="1 2">KCTC 52763</strain>
    </source>
</reference>
<gene>
    <name evidence="1" type="ORF">GRI41_12450</name>
</gene>
<dbReference type="AlphaFoldDB" id="A0A845A1X5"/>
<dbReference type="EMBL" id="WTYX01000002">
    <property type="protein sequence ID" value="MXO91639.1"/>
    <property type="molecule type" value="Genomic_DNA"/>
</dbReference>
<keyword evidence="2" id="KW-1185">Reference proteome</keyword>
<dbReference type="RefSeq" id="WP_160605303.1">
    <property type="nucleotide sequence ID" value="NZ_WTYX01000002.1"/>
</dbReference>
<name>A0A845A1X5_9SPHN</name>
<organism evidence="1 2">
    <name type="scientific">Pontixanthobacter aquaemixtae</name>
    <dbReference type="NCBI Taxonomy" id="1958940"/>
    <lineage>
        <taxon>Bacteria</taxon>
        <taxon>Pseudomonadati</taxon>
        <taxon>Pseudomonadota</taxon>
        <taxon>Alphaproteobacteria</taxon>
        <taxon>Sphingomonadales</taxon>
        <taxon>Erythrobacteraceae</taxon>
        <taxon>Pontixanthobacter</taxon>
    </lineage>
</organism>
<accession>A0A845A1X5</accession>
<proteinExistence type="predicted"/>
<protein>
    <submittedName>
        <fullName evidence="1">Uncharacterized protein</fullName>
    </submittedName>
</protein>
<dbReference type="Proteomes" id="UP000442714">
    <property type="component" value="Unassembled WGS sequence"/>
</dbReference>